<dbReference type="Gene3D" id="3.10.20.90">
    <property type="entry name" value="Phosphatidylinositol 3-kinase Catalytic Subunit, Chain A, domain 1"/>
    <property type="match status" value="1"/>
</dbReference>
<dbReference type="PROSITE" id="PS50033">
    <property type="entry name" value="UBX"/>
    <property type="match status" value="1"/>
</dbReference>
<evidence type="ECO:0000259" key="3">
    <source>
        <dbReference type="PROSITE" id="PS50033"/>
    </source>
</evidence>
<evidence type="ECO:0000256" key="2">
    <source>
        <dbReference type="SAM" id="MobiDB-lite"/>
    </source>
</evidence>
<evidence type="ECO:0000313" key="5">
    <source>
        <dbReference type="Proteomes" id="UP001470230"/>
    </source>
</evidence>
<keyword evidence="5" id="KW-1185">Reference proteome</keyword>
<sequence length="310" mass="35468">MAERGIWARVFMENDYSMENIVNMDDNSFQILVNFFLDSGLSPDEVAPPEFLKFINKNKSNHNNDEVSDLNRVQNNGSNSGSLQYRFNFSSQGSYEQSASSLIQQDQNEQYVVMLSQMQQLERDSQLRKAEEERKIREEIARQRSKLDAAKKKISEKAHQIPKEPISSTASTNTDIISVSVILPGGRRILRLFSSSEPAENVYNWVACFEELFDPIDESLAPSNETNHSDSEGEYKKEANRKDDLALNDSDNDSNKIDKFLVDLEKRIEYLGMPRDFQLIQPPQIVIDKTKTLADQKVGKRALFNVILDD</sequence>
<dbReference type="InterPro" id="IPR029071">
    <property type="entry name" value="Ubiquitin-like_domsf"/>
</dbReference>
<feature type="region of interest" description="Disordered" evidence="2">
    <location>
        <begin position="220"/>
        <end position="250"/>
    </location>
</feature>
<feature type="domain" description="UBX" evidence="3">
    <location>
        <begin position="172"/>
        <end position="206"/>
    </location>
</feature>
<accession>A0ABR2GP86</accession>
<feature type="compositionally biased region" description="Basic and acidic residues" evidence="2">
    <location>
        <begin position="227"/>
        <end position="245"/>
    </location>
</feature>
<dbReference type="PANTHER" id="PTHR23322">
    <property type="entry name" value="FAS-ASSOCIATED PROTEIN"/>
    <property type="match status" value="1"/>
</dbReference>
<dbReference type="PANTHER" id="PTHR23322:SF1">
    <property type="entry name" value="FAS-ASSOCIATED FACTOR 2"/>
    <property type="match status" value="1"/>
</dbReference>
<dbReference type="EMBL" id="JAPFFF010000094">
    <property type="protein sequence ID" value="KAK8835491.1"/>
    <property type="molecule type" value="Genomic_DNA"/>
</dbReference>
<reference evidence="4 5" key="1">
    <citation type="submission" date="2024-04" db="EMBL/GenBank/DDBJ databases">
        <title>Tritrichomonas musculus Genome.</title>
        <authorList>
            <person name="Alves-Ferreira E."/>
            <person name="Grigg M."/>
            <person name="Lorenzi H."/>
            <person name="Galac M."/>
        </authorList>
    </citation>
    <scope>NUCLEOTIDE SEQUENCE [LARGE SCALE GENOMIC DNA]</scope>
    <source>
        <strain evidence="4 5">EAF2021</strain>
    </source>
</reference>
<comment type="caution">
    <text evidence="4">The sequence shown here is derived from an EMBL/GenBank/DDBJ whole genome shotgun (WGS) entry which is preliminary data.</text>
</comment>
<dbReference type="Proteomes" id="UP001470230">
    <property type="component" value="Unassembled WGS sequence"/>
</dbReference>
<dbReference type="SUPFAM" id="SSF54236">
    <property type="entry name" value="Ubiquitin-like"/>
    <property type="match status" value="1"/>
</dbReference>
<keyword evidence="1" id="KW-0175">Coiled coil</keyword>
<evidence type="ECO:0000256" key="1">
    <source>
        <dbReference type="SAM" id="Coils"/>
    </source>
</evidence>
<proteinExistence type="predicted"/>
<evidence type="ECO:0000313" key="4">
    <source>
        <dbReference type="EMBL" id="KAK8835491.1"/>
    </source>
</evidence>
<protein>
    <recommendedName>
        <fullName evidence="3">UBX domain-containing protein</fullName>
    </recommendedName>
</protein>
<dbReference type="InterPro" id="IPR050730">
    <property type="entry name" value="UBX_domain-protein"/>
</dbReference>
<feature type="coiled-coil region" evidence="1">
    <location>
        <begin position="133"/>
        <end position="160"/>
    </location>
</feature>
<organism evidence="4 5">
    <name type="scientific">Tritrichomonas musculus</name>
    <dbReference type="NCBI Taxonomy" id="1915356"/>
    <lineage>
        <taxon>Eukaryota</taxon>
        <taxon>Metamonada</taxon>
        <taxon>Parabasalia</taxon>
        <taxon>Tritrichomonadida</taxon>
        <taxon>Tritrichomonadidae</taxon>
        <taxon>Tritrichomonas</taxon>
    </lineage>
</organism>
<dbReference type="InterPro" id="IPR001012">
    <property type="entry name" value="UBX_dom"/>
</dbReference>
<gene>
    <name evidence="4" type="ORF">M9Y10_046112</name>
</gene>
<name>A0ABR2GP86_9EUKA</name>